<dbReference type="SUPFAM" id="SSF56935">
    <property type="entry name" value="Porins"/>
    <property type="match status" value="1"/>
</dbReference>
<evidence type="ECO:0000256" key="3">
    <source>
        <dbReference type="ARBA" id="ARBA00022452"/>
    </source>
</evidence>
<comment type="similarity">
    <text evidence="7">Belongs to the TonB-dependent receptor family.</text>
</comment>
<organism evidence="8 9">
    <name type="scientific">Nitrincola lacisaponensis</name>
    <dbReference type="NCBI Taxonomy" id="267850"/>
    <lineage>
        <taxon>Bacteria</taxon>
        <taxon>Pseudomonadati</taxon>
        <taxon>Pseudomonadota</taxon>
        <taxon>Gammaproteobacteria</taxon>
        <taxon>Oceanospirillales</taxon>
        <taxon>Oceanospirillaceae</taxon>
        <taxon>Nitrincola</taxon>
    </lineage>
</organism>
<protein>
    <submittedName>
        <fullName evidence="8">TonB dependent receptor</fullName>
    </submittedName>
</protein>
<dbReference type="Proteomes" id="UP000027318">
    <property type="component" value="Unassembled WGS sequence"/>
</dbReference>
<evidence type="ECO:0000313" key="8">
    <source>
        <dbReference type="EMBL" id="KDE38908.1"/>
    </source>
</evidence>
<reference evidence="8 9" key="1">
    <citation type="journal article" date="2005" name="Int. J. Syst. Evol. Microbiol.">
        <title>Nitrincola lacisaponensis gen. nov., sp. nov., a novel alkaliphilic bacterium isolated from an alkaline, saline lake.</title>
        <authorList>
            <person name="Dimitriu P.A."/>
            <person name="Shukla S.K."/>
            <person name="Conradt J."/>
            <person name="Marquez M.C."/>
            <person name="Ventosa A."/>
            <person name="Maglia A."/>
            <person name="Peyton B.M."/>
            <person name="Pinkart H.C."/>
            <person name="Mormile M.R."/>
        </authorList>
    </citation>
    <scope>NUCLEOTIDE SEQUENCE [LARGE SCALE GENOMIC DNA]</scope>
    <source>
        <strain evidence="8 9">4CA</strain>
    </source>
</reference>
<dbReference type="STRING" id="267850.ADINL_2037"/>
<gene>
    <name evidence="8" type="ORF">ADINL_2037</name>
</gene>
<dbReference type="InterPro" id="IPR039426">
    <property type="entry name" value="TonB-dep_rcpt-like"/>
</dbReference>
<sequence length="112" mass="12310">MPLNGRFTLTHQLQGWDNALEWIVVDEKSSGSAVRNEISTSGYSLINLRASHTWNQVRLDFGIENLFDRYYVLPTGGAYTGQGSTMAINGIPWGIGVPGMGRSAYVGVKVQF</sequence>
<accession>A0A063XXL9</accession>
<name>A0A063XXL9_9GAMM</name>
<proteinExistence type="inferred from homology"/>
<evidence type="ECO:0000256" key="2">
    <source>
        <dbReference type="ARBA" id="ARBA00022448"/>
    </source>
</evidence>
<evidence type="ECO:0000256" key="4">
    <source>
        <dbReference type="ARBA" id="ARBA00022692"/>
    </source>
</evidence>
<keyword evidence="9" id="KW-1185">Reference proteome</keyword>
<keyword evidence="3 7" id="KW-1134">Transmembrane beta strand</keyword>
<keyword evidence="8" id="KW-0675">Receptor</keyword>
<comment type="caution">
    <text evidence="8">The sequence shown here is derived from an EMBL/GenBank/DDBJ whole genome shotgun (WGS) entry which is preliminary data.</text>
</comment>
<dbReference type="RefSeq" id="WP_204368233.1">
    <property type="nucleotide sequence ID" value="NZ_JMSZ01000032.1"/>
</dbReference>
<evidence type="ECO:0000256" key="5">
    <source>
        <dbReference type="ARBA" id="ARBA00023136"/>
    </source>
</evidence>
<dbReference type="PROSITE" id="PS52016">
    <property type="entry name" value="TONB_DEPENDENT_REC_3"/>
    <property type="match status" value="1"/>
</dbReference>
<evidence type="ECO:0000256" key="1">
    <source>
        <dbReference type="ARBA" id="ARBA00004571"/>
    </source>
</evidence>
<evidence type="ECO:0000313" key="9">
    <source>
        <dbReference type="Proteomes" id="UP000027318"/>
    </source>
</evidence>
<dbReference type="InterPro" id="IPR036942">
    <property type="entry name" value="Beta-barrel_TonB_sf"/>
</dbReference>
<dbReference type="Gene3D" id="2.40.170.20">
    <property type="entry name" value="TonB-dependent receptor, beta-barrel domain"/>
    <property type="match status" value="1"/>
</dbReference>
<dbReference type="AlphaFoldDB" id="A0A063XXL9"/>
<dbReference type="EMBL" id="JMSZ01000032">
    <property type="protein sequence ID" value="KDE38908.1"/>
    <property type="molecule type" value="Genomic_DNA"/>
</dbReference>
<keyword evidence="5 7" id="KW-0472">Membrane</keyword>
<evidence type="ECO:0000256" key="6">
    <source>
        <dbReference type="ARBA" id="ARBA00023237"/>
    </source>
</evidence>
<keyword evidence="4 7" id="KW-0812">Transmembrane</keyword>
<comment type="subcellular location">
    <subcellularLocation>
        <location evidence="1 7">Cell outer membrane</location>
        <topology evidence="1 7">Multi-pass membrane protein</topology>
    </subcellularLocation>
</comment>
<keyword evidence="6 7" id="KW-0998">Cell outer membrane</keyword>
<dbReference type="GO" id="GO:0009279">
    <property type="term" value="C:cell outer membrane"/>
    <property type="evidence" value="ECO:0007669"/>
    <property type="project" value="UniProtKB-SubCell"/>
</dbReference>
<keyword evidence="2 7" id="KW-0813">Transport</keyword>
<evidence type="ECO:0000256" key="7">
    <source>
        <dbReference type="PROSITE-ProRule" id="PRU01360"/>
    </source>
</evidence>